<dbReference type="Gene3D" id="3.90.25.10">
    <property type="entry name" value="UDP-galactose 4-epimerase, domain 1"/>
    <property type="match status" value="1"/>
</dbReference>
<organism evidence="3 4">
    <name type="scientific">Kribbella sancticallisti</name>
    <dbReference type="NCBI Taxonomy" id="460087"/>
    <lineage>
        <taxon>Bacteria</taxon>
        <taxon>Bacillati</taxon>
        <taxon>Actinomycetota</taxon>
        <taxon>Actinomycetes</taxon>
        <taxon>Propionibacteriales</taxon>
        <taxon>Kribbellaceae</taxon>
        <taxon>Kribbella</taxon>
    </lineage>
</organism>
<dbReference type="PANTHER" id="PTHR43162">
    <property type="match status" value="1"/>
</dbReference>
<dbReference type="InterPro" id="IPR036291">
    <property type="entry name" value="NAD(P)-bd_dom_sf"/>
</dbReference>
<reference evidence="3 4" key="1">
    <citation type="journal article" date="2019" name="Int. J. Syst. Evol. Microbiol.">
        <title>The Global Catalogue of Microorganisms (GCM) 10K type strain sequencing project: providing services to taxonomists for standard genome sequencing and annotation.</title>
        <authorList>
            <consortium name="The Broad Institute Genomics Platform"/>
            <consortium name="The Broad Institute Genome Sequencing Center for Infectious Disease"/>
            <person name="Wu L."/>
            <person name="Ma J."/>
        </authorList>
    </citation>
    <scope>NUCLEOTIDE SEQUENCE [LARGE SCALE GENOMIC DNA]</scope>
    <source>
        <strain evidence="3 4">JCM 14969</strain>
    </source>
</reference>
<evidence type="ECO:0000313" key="3">
    <source>
        <dbReference type="EMBL" id="GAA1555318.1"/>
    </source>
</evidence>
<gene>
    <name evidence="3" type="ORF">GCM10009789_05950</name>
</gene>
<accession>A0ABN2CBG6</accession>
<feature type="domain" description="NAD(P)-binding" evidence="2">
    <location>
        <begin position="7"/>
        <end position="163"/>
    </location>
</feature>
<proteinExistence type="predicted"/>
<feature type="compositionally biased region" description="Gly residues" evidence="1">
    <location>
        <begin position="429"/>
        <end position="438"/>
    </location>
</feature>
<protein>
    <recommendedName>
        <fullName evidence="2">NAD(P)-binding domain-containing protein</fullName>
    </recommendedName>
</protein>
<dbReference type="InterPro" id="IPR016040">
    <property type="entry name" value="NAD(P)-bd_dom"/>
</dbReference>
<evidence type="ECO:0000256" key="1">
    <source>
        <dbReference type="SAM" id="MobiDB-lite"/>
    </source>
</evidence>
<evidence type="ECO:0000313" key="4">
    <source>
        <dbReference type="Proteomes" id="UP001500393"/>
    </source>
</evidence>
<feature type="region of interest" description="Disordered" evidence="1">
    <location>
        <begin position="395"/>
        <end position="438"/>
    </location>
</feature>
<evidence type="ECO:0000259" key="2">
    <source>
        <dbReference type="Pfam" id="PF13460"/>
    </source>
</evidence>
<sequence>MTVLVLGSTGSTGRRVTRQLRERGVPTRAASRHGEVPFDWSRPDTWGPALTDVSAIYVMAPDGVPVEEAFVQQAVSAGVERLVLLSTMNGEEIGDDRLLAAEQLVRDSGTAWSIVRAHWFNQNFDEGFFLPAVLAGELVIPLADQRQAFVDAEDIAAVAVEALVGDNHAGQTYEVTGPEALTFGDAATIISVATGRPIHYKGSPDDYRTANPDAPEEAVTAFTRQLVLGDATPTNTVDRLTGRPPVDFRTYAAAAAAGGGVANPAHLTPSSPALPDAEGEPADAAGANHPMPKASPLTYPIRNQPALPLHSCIGPRATAALAQSAERLTRNEKVVGSIPTGGSTRTPRSEASFLARGFRRFRPPVPSVPPGAPDLPGGIPEVLVDQVAVEVHRHGRRGVPQDPLNDLGVSSQSEPDRGGRVFTRAQGIASGGGLPTPG</sequence>
<dbReference type="Gene3D" id="3.40.50.720">
    <property type="entry name" value="NAD(P)-binding Rossmann-like Domain"/>
    <property type="match status" value="1"/>
</dbReference>
<name>A0ABN2CBG6_9ACTN</name>
<feature type="region of interest" description="Disordered" evidence="1">
    <location>
        <begin position="261"/>
        <end position="295"/>
    </location>
</feature>
<comment type="caution">
    <text evidence="3">The sequence shown here is derived from an EMBL/GenBank/DDBJ whole genome shotgun (WGS) entry which is preliminary data.</text>
</comment>
<dbReference type="EMBL" id="BAAAOS010000006">
    <property type="protein sequence ID" value="GAA1555318.1"/>
    <property type="molecule type" value="Genomic_DNA"/>
</dbReference>
<dbReference type="SUPFAM" id="SSF51735">
    <property type="entry name" value="NAD(P)-binding Rossmann-fold domains"/>
    <property type="match status" value="1"/>
</dbReference>
<dbReference type="InterPro" id="IPR051604">
    <property type="entry name" value="Ergot_Alk_Oxidoreductase"/>
</dbReference>
<dbReference type="Proteomes" id="UP001500393">
    <property type="component" value="Unassembled WGS sequence"/>
</dbReference>
<keyword evidence="4" id="KW-1185">Reference proteome</keyword>
<dbReference type="PANTHER" id="PTHR43162:SF1">
    <property type="entry name" value="PRESTALK A DIFFERENTIATION PROTEIN A"/>
    <property type="match status" value="1"/>
</dbReference>
<dbReference type="Pfam" id="PF13460">
    <property type="entry name" value="NAD_binding_10"/>
    <property type="match status" value="1"/>
</dbReference>